<dbReference type="Pfam" id="PF08264">
    <property type="entry name" value="Anticodon_1"/>
    <property type="match status" value="1"/>
</dbReference>
<evidence type="ECO:0000256" key="4">
    <source>
        <dbReference type="ARBA" id="ARBA00022741"/>
    </source>
</evidence>
<dbReference type="PANTHER" id="PTHR11946">
    <property type="entry name" value="VALYL-TRNA SYNTHETASES"/>
    <property type="match status" value="1"/>
</dbReference>
<comment type="catalytic activity">
    <reaction evidence="9">
        <text>tRNA(Val) + L-valine + ATP = L-valyl-tRNA(Val) + AMP + diphosphate</text>
        <dbReference type="Rhea" id="RHEA:10704"/>
        <dbReference type="Rhea" id="RHEA-COMP:9672"/>
        <dbReference type="Rhea" id="RHEA-COMP:9708"/>
        <dbReference type="ChEBI" id="CHEBI:30616"/>
        <dbReference type="ChEBI" id="CHEBI:33019"/>
        <dbReference type="ChEBI" id="CHEBI:57762"/>
        <dbReference type="ChEBI" id="CHEBI:78442"/>
        <dbReference type="ChEBI" id="CHEBI:78537"/>
        <dbReference type="ChEBI" id="CHEBI:456215"/>
        <dbReference type="EC" id="6.1.1.9"/>
    </reaction>
</comment>
<evidence type="ECO:0000256" key="5">
    <source>
        <dbReference type="ARBA" id="ARBA00022840"/>
    </source>
</evidence>
<dbReference type="SUPFAM" id="SSF50677">
    <property type="entry name" value="ValRS/IleRS/LeuRS editing domain"/>
    <property type="match status" value="1"/>
</dbReference>
<dbReference type="InterPro" id="IPR033705">
    <property type="entry name" value="Anticodon_Ia_Val"/>
</dbReference>
<keyword evidence="6 10" id="KW-0648">Protein biosynthesis</keyword>
<dbReference type="SUPFAM" id="SSF46589">
    <property type="entry name" value="tRNA-binding arm"/>
    <property type="match status" value="1"/>
</dbReference>
<evidence type="ECO:0000313" key="16">
    <source>
        <dbReference type="EMBL" id="KAK8056112.1"/>
    </source>
</evidence>
<dbReference type="HAMAP" id="MF_02004">
    <property type="entry name" value="Val_tRNA_synth_type1"/>
    <property type="match status" value="1"/>
</dbReference>
<dbReference type="Gene3D" id="1.10.730.10">
    <property type="entry name" value="Isoleucyl-tRNA Synthetase, Domain 1"/>
    <property type="match status" value="1"/>
</dbReference>
<dbReference type="Gene3D" id="3.40.50.620">
    <property type="entry name" value="HUPs"/>
    <property type="match status" value="2"/>
</dbReference>
<dbReference type="CDD" id="cd07962">
    <property type="entry name" value="Anticodon_Ia_Val"/>
    <property type="match status" value="1"/>
</dbReference>
<dbReference type="InterPro" id="IPR037118">
    <property type="entry name" value="Val-tRNA_synth_C_sf"/>
</dbReference>
<keyword evidence="7 10" id="KW-0030">Aminoacyl-tRNA synthetase</keyword>
<dbReference type="InterPro" id="IPR002300">
    <property type="entry name" value="aa-tRNA-synth_Ia"/>
</dbReference>
<dbReference type="Pfam" id="PF00133">
    <property type="entry name" value="tRNA-synt_1"/>
    <property type="match status" value="1"/>
</dbReference>
<dbReference type="EMBL" id="JAQQWK010000001">
    <property type="protein sequence ID" value="KAK8056112.1"/>
    <property type="molecule type" value="Genomic_DNA"/>
</dbReference>
<keyword evidence="4 10" id="KW-0547">Nucleotide-binding</keyword>
<feature type="region of interest" description="Disordered" evidence="12">
    <location>
        <begin position="1"/>
        <end position="135"/>
    </location>
</feature>
<feature type="coiled-coil region" evidence="11">
    <location>
        <begin position="1035"/>
        <end position="1062"/>
    </location>
</feature>
<dbReference type="NCBIfam" id="NF004349">
    <property type="entry name" value="PRK05729.1"/>
    <property type="match status" value="1"/>
</dbReference>
<keyword evidence="17" id="KW-1185">Reference proteome</keyword>
<feature type="compositionally biased region" description="Low complexity" evidence="12">
    <location>
        <begin position="98"/>
        <end position="107"/>
    </location>
</feature>
<dbReference type="SUPFAM" id="SSF47323">
    <property type="entry name" value="Anticodon-binding domain of a subclass of class I aminoacyl-tRNA synthetases"/>
    <property type="match status" value="1"/>
</dbReference>
<dbReference type="SUPFAM" id="SSF52374">
    <property type="entry name" value="Nucleotidylyl transferase"/>
    <property type="match status" value="1"/>
</dbReference>
<comment type="similarity">
    <text evidence="1 10">Belongs to the class-I aminoacyl-tRNA synthetase family.</text>
</comment>
<name>A0ABR1UB35_9PEZI</name>
<dbReference type="InterPro" id="IPR001412">
    <property type="entry name" value="aa-tRNA-synth_I_CS"/>
</dbReference>
<dbReference type="Gene3D" id="1.10.287.380">
    <property type="entry name" value="Valyl-tRNA synthetase, C-terminal domain"/>
    <property type="match status" value="1"/>
</dbReference>
<dbReference type="Pfam" id="PF10458">
    <property type="entry name" value="Val_tRNA-synt_C"/>
    <property type="match status" value="1"/>
</dbReference>
<dbReference type="InterPro" id="IPR010978">
    <property type="entry name" value="tRNA-bd_arm"/>
</dbReference>
<dbReference type="CDD" id="cd00817">
    <property type="entry name" value="ValRS_core"/>
    <property type="match status" value="1"/>
</dbReference>
<dbReference type="InterPro" id="IPR014729">
    <property type="entry name" value="Rossmann-like_a/b/a_fold"/>
</dbReference>
<evidence type="ECO:0000256" key="9">
    <source>
        <dbReference type="ARBA" id="ARBA00047552"/>
    </source>
</evidence>
<dbReference type="PRINTS" id="PR00986">
    <property type="entry name" value="TRNASYNTHVAL"/>
</dbReference>
<dbReference type="EC" id="6.1.1.9" evidence="2"/>
<feature type="domain" description="Valyl-tRNA synthetase tRNA-binding arm" evidence="15">
    <location>
        <begin position="1037"/>
        <end position="1093"/>
    </location>
</feature>
<dbReference type="Proteomes" id="UP001444661">
    <property type="component" value="Unassembled WGS sequence"/>
</dbReference>
<feature type="compositionally biased region" description="Basic and acidic residues" evidence="12">
    <location>
        <begin position="68"/>
        <end position="97"/>
    </location>
</feature>
<evidence type="ECO:0000256" key="2">
    <source>
        <dbReference type="ARBA" id="ARBA00013169"/>
    </source>
</evidence>
<dbReference type="InterPro" id="IPR019499">
    <property type="entry name" value="Val-tRNA_synth_tRNA-bd"/>
</dbReference>
<accession>A0ABR1UB35</accession>
<dbReference type="PROSITE" id="PS00178">
    <property type="entry name" value="AA_TRNA_LIGASE_I"/>
    <property type="match status" value="1"/>
</dbReference>
<keyword evidence="5 10" id="KW-0067">ATP-binding</keyword>
<comment type="caution">
    <text evidence="16">The sequence shown here is derived from an EMBL/GenBank/DDBJ whole genome shotgun (WGS) entry which is preliminary data.</text>
</comment>
<feature type="compositionally biased region" description="Polar residues" evidence="12">
    <location>
        <begin position="49"/>
        <end position="58"/>
    </location>
</feature>
<evidence type="ECO:0000256" key="12">
    <source>
        <dbReference type="SAM" id="MobiDB-lite"/>
    </source>
</evidence>
<evidence type="ECO:0000259" key="14">
    <source>
        <dbReference type="Pfam" id="PF08264"/>
    </source>
</evidence>
<protein>
    <recommendedName>
        <fullName evidence="2">valine--tRNA ligase</fullName>
        <ecNumber evidence="2">6.1.1.9</ecNumber>
    </recommendedName>
    <alternativeName>
        <fullName evidence="8">Valyl-tRNA synthetase</fullName>
    </alternativeName>
</protein>
<gene>
    <name evidence="16" type="ORF">PG993_001339</name>
</gene>
<evidence type="ECO:0000256" key="6">
    <source>
        <dbReference type="ARBA" id="ARBA00022917"/>
    </source>
</evidence>
<evidence type="ECO:0000256" key="11">
    <source>
        <dbReference type="SAM" id="Coils"/>
    </source>
</evidence>
<evidence type="ECO:0000259" key="15">
    <source>
        <dbReference type="Pfam" id="PF10458"/>
    </source>
</evidence>
<reference evidence="16 17" key="1">
    <citation type="submission" date="2023-01" db="EMBL/GenBank/DDBJ databases">
        <title>Analysis of 21 Apiospora genomes using comparative genomics revels a genus with tremendous synthesis potential of carbohydrate active enzymes and secondary metabolites.</title>
        <authorList>
            <person name="Sorensen T."/>
        </authorList>
    </citation>
    <scope>NUCLEOTIDE SEQUENCE [LARGE SCALE GENOMIC DNA]</scope>
    <source>
        <strain evidence="16 17">CBS 33761</strain>
    </source>
</reference>
<dbReference type="InterPro" id="IPR013155">
    <property type="entry name" value="M/V/L/I-tRNA-synth_anticd-bd"/>
</dbReference>
<dbReference type="PANTHER" id="PTHR11946:SF109">
    <property type="entry name" value="VALINE--TRNA LIGASE"/>
    <property type="match status" value="1"/>
</dbReference>
<evidence type="ECO:0000259" key="13">
    <source>
        <dbReference type="Pfam" id="PF00133"/>
    </source>
</evidence>
<evidence type="ECO:0000256" key="3">
    <source>
        <dbReference type="ARBA" id="ARBA00022598"/>
    </source>
</evidence>
<organism evidence="16 17">
    <name type="scientific">Apiospora rasikravindrae</name>
    <dbReference type="NCBI Taxonomy" id="990691"/>
    <lineage>
        <taxon>Eukaryota</taxon>
        <taxon>Fungi</taxon>
        <taxon>Dikarya</taxon>
        <taxon>Ascomycota</taxon>
        <taxon>Pezizomycotina</taxon>
        <taxon>Sordariomycetes</taxon>
        <taxon>Xylariomycetidae</taxon>
        <taxon>Amphisphaeriales</taxon>
        <taxon>Apiosporaceae</taxon>
        <taxon>Apiospora</taxon>
    </lineage>
</organism>
<proteinExistence type="inferred from homology"/>
<dbReference type="InterPro" id="IPR009080">
    <property type="entry name" value="tRNAsynth_Ia_anticodon-bd"/>
</dbReference>
<feature type="domain" description="Aminoacyl-tRNA synthetase class Ia" evidence="13">
    <location>
        <begin position="157"/>
        <end position="779"/>
    </location>
</feature>
<evidence type="ECO:0000256" key="8">
    <source>
        <dbReference type="ARBA" id="ARBA00029936"/>
    </source>
</evidence>
<dbReference type="InterPro" id="IPR002303">
    <property type="entry name" value="Valyl-tRNA_ligase"/>
</dbReference>
<dbReference type="NCBIfam" id="TIGR00422">
    <property type="entry name" value="valS"/>
    <property type="match status" value="1"/>
</dbReference>
<evidence type="ECO:0000313" key="17">
    <source>
        <dbReference type="Proteomes" id="UP001444661"/>
    </source>
</evidence>
<evidence type="ECO:0000256" key="7">
    <source>
        <dbReference type="ARBA" id="ARBA00023146"/>
    </source>
</evidence>
<evidence type="ECO:0000256" key="1">
    <source>
        <dbReference type="ARBA" id="ARBA00005594"/>
    </source>
</evidence>
<dbReference type="Gene3D" id="3.90.740.10">
    <property type="entry name" value="Valyl/Leucyl/Isoleucyl-tRNA synthetase, editing domain"/>
    <property type="match status" value="1"/>
</dbReference>
<feature type="domain" description="Methionyl/Valyl/Leucyl/Isoleucyl-tRNA synthetase anticodon-binding" evidence="14">
    <location>
        <begin position="825"/>
        <end position="972"/>
    </location>
</feature>
<keyword evidence="3 10" id="KW-0436">Ligase</keyword>
<sequence>MATNSGRGNPIAADEGPSKTGEGAPPPVSNSTKDAVQTAAPADGAGTHATGQDKSMQQPAGAAAPAEPKVKTEKELERERKKAEKQAKFEEKKKAKEAAAAQAPAASKAKKAKPPKPEEEVLPPYVEETPAGEKKRLKSLDDPHFKAYDPIAVESAWYQWWEKEGFFKPQFTAEGEVKPEGKFVIVIPPPNVTGALHMGHALGNSLQDVMIRWNRMHGKTTLWLPGCDHAGISTQSVVEKMLWNREKKTRHDLGRPKFIERVWQWKEDYHIRINNAQRKMGASTDWTREAFTMDKNLSAAVTETFVKLHEEGIIYRANRLVNWCTQLNTTLSNLEVVNKELPGKTLLDVPGYEKKIEFGTIHHFKYPIEGTNETIEVATTRPETLLGDTGIAVHPQDDRYKHLVGKNAVHPFIEGRLMPIVADDYVEKDFGTGAVKITPAHDPNDFALGTRHNLKFINILTDDGLMNENAGPYKGQKRFDVRYTIIKDLKEKNLYVDWKDNPMTVPLCDKTKDVIEPVMKPQWWMKMDDLAKPALDVVKDGKIKIRPESAEKSYYRWMENINDWCISRQLWWGHQCPVYFAQVEGEESDEGDSNRWFSGRTEEEAQAKADKALAGKKFTLKRDEDVLDTWFSSGLWPFSTLGWPNQTPDLQKLYPTSVLETGWDILFFWIARMIMLGLKMVGEVPFTEVYCHSLVRDSEGRKMSKSLGNVVDPLDVIAGIPLEELHSKLLVGNLDPKEVEKATKYQKTAFPDGIPQCGTDALRFCMANYVTPGGGDIAFDIKVMHGFRRFCNKIYQATKYVLGKLDKDFVPNKTGKLTGKESLAEKWILHKMNACTKDINDAIPAREFSKATGAIYVYWYNQLCDVFIENSKALIQEGTKEEQESATQTLYTALESALTMIHPFMPFLTEELWQRLPRRPSDETPSIMLAKYPVYDPELDNPAAAEAYELVMGCSKGVRSLMAEYALKDEAKVYIQTYDETAHKTVAEQLASIKSLSGKGVTSVEITPGTESRPAGSVAFPVSSAAAVFLYVKGRVDLDAEIDKASKKLDRTRQAIAKQQKLLSDPKYIEKTPQNLQEDARRKLGDFESEAKGFEGTIKQFEDLKLE</sequence>
<evidence type="ECO:0000256" key="10">
    <source>
        <dbReference type="RuleBase" id="RU363035"/>
    </source>
</evidence>
<dbReference type="InterPro" id="IPR009008">
    <property type="entry name" value="Val/Leu/Ile-tRNA-synth_edit"/>
</dbReference>
<keyword evidence="11" id="KW-0175">Coiled coil</keyword>